<sequence length="221" mass="25061">MRKNGVHANKKKSKFGVSRISYIGHVFVPGGVMPSADKVKAIKKAPEPKNSYLGGLGYYGRFMPNLSSVVEKLYKLTQKDMPWKWTKAERTAFNKSKDLLLSDAVLTNFIENEDLFLVCDASQYGIGVILEHRINGGKKPICFWSRVLSKAERNYSQLEKESLAIIYGLFKAYECVYGRLVYIVTDHKPLLALLGENKPIPEVVSPRVIRWAIRLSAFKLF</sequence>
<dbReference type="AlphaFoldDB" id="A0A443RU10"/>
<protein>
    <recommendedName>
        <fullName evidence="1">RNA-directed DNA polymerase</fullName>
        <ecNumber evidence="1">2.7.7.49</ecNumber>
    </recommendedName>
</protein>
<evidence type="ECO:0000256" key="4">
    <source>
        <dbReference type="ARBA" id="ARBA00022722"/>
    </source>
</evidence>
<dbReference type="OrthoDB" id="6491215at2759"/>
<evidence type="ECO:0000313" key="10">
    <source>
        <dbReference type="Proteomes" id="UP000288716"/>
    </source>
</evidence>
<keyword evidence="10" id="KW-1185">Reference proteome</keyword>
<gene>
    <name evidence="9" type="ORF">B4U80_08613</name>
</gene>
<dbReference type="EMBL" id="NCKV01033094">
    <property type="protein sequence ID" value="RWS18871.1"/>
    <property type="molecule type" value="Genomic_DNA"/>
</dbReference>
<dbReference type="SUPFAM" id="SSF56672">
    <property type="entry name" value="DNA/RNA polymerases"/>
    <property type="match status" value="1"/>
</dbReference>
<dbReference type="InterPro" id="IPR050951">
    <property type="entry name" value="Retrovirus_Pol_polyprotein"/>
</dbReference>
<evidence type="ECO:0000256" key="2">
    <source>
        <dbReference type="ARBA" id="ARBA00022679"/>
    </source>
</evidence>
<organism evidence="9 10">
    <name type="scientific">Leptotrombidium deliense</name>
    <dbReference type="NCBI Taxonomy" id="299467"/>
    <lineage>
        <taxon>Eukaryota</taxon>
        <taxon>Metazoa</taxon>
        <taxon>Ecdysozoa</taxon>
        <taxon>Arthropoda</taxon>
        <taxon>Chelicerata</taxon>
        <taxon>Arachnida</taxon>
        <taxon>Acari</taxon>
        <taxon>Acariformes</taxon>
        <taxon>Trombidiformes</taxon>
        <taxon>Prostigmata</taxon>
        <taxon>Anystina</taxon>
        <taxon>Parasitengona</taxon>
        <taxon>Trombiculoidea</taxon>
        <taxon>Trombiculidae</taxon>
        <taxon>Leptotrombidium</taxon>
    </lineage>
</organism>
<keyword evidence="2" id="KW-0808">Transferase</keyword>
<keyword evidence="4" id="KW-0540">Nuclease</keyword>
<dbReference type="Pfam" id="PF17917">
    <property type="entry name" value="RT_RNaseH"/>
    <property type="match status" value="1"/>
</dbReference>
<dbReference type="PANTHER" id="PTHR37984">
    <property type="entry name" value="PROTEIN CBG26694"/>
    <property type="match status" value="1"/>
</dbReference>
<keyword evidence="7" id="KW-0695">RNA-directed DNA polymerase</keyword>
<evidence type="ECO:0000256" key="5">
    <source>
        <dbReference type="ARBA" id="ARBA00022759"/>
    </source>
</evidence>
<dbReference type="FunFam" id="3.30.70.270:FF:000020">
    <property type="entry name" value="Transposon Tf2-6 polyprotein-like Protein"/>
    <property type="match status" value="1"/>
</dbReference>
<feature type="domain" description="Reverse transcriptase RNase H-like" evidence="8">
    <location>
        <begin position="113"/>
        <end position="218"/>
    </location>
</feature>
<dbReference type="InterPro" id="IPR043502">
    <property type="entry name" value="DNA/RNA_pol_sf"/>
</dbReference>
<dbReference type="EC" id="2.7.7.49" evidence="1"/>
<dbReference type="InterPro" id="IPR041373">
    <property type="entry name" value="RT_RNaseH"/>
</dbReference>
<evidence type="ECO:0000256" key="1">
    <source>
        <dbReference type="ARBA" id="ARBA00012493"/>
    </source>
</evidence>
<proteinExistence type="predicted"/>
<dbReference type="Proteomes" id="UP000288716">
    <property type="component" value="Unassembled WGS sequence"/>
</dbReference>
<evidence type="ECO:0000259" key="8">
    <source>
        <dbReference type="Pfam" id="PF17917"/>
    </source>
</evidence>
<name>A0A443RU10_9ACAR</name>
<dbReference type="PANTHER" id="PTHR37984:SF13">
    <property type="entry name" value="RIBONUCLEASE H"/>
    <property type="match status" value="1"/>
</dbReference>
<evidence type="ECO:0000256" key="6">
    <source>
        <dbReference type="ARBA" id="ARBA00022801"/>
    </source>
</evidence>
<accession>A0A443RU10</accession>
<dbReference type="GO" id="GO:0003964">
    <property type="term" value="F:RNA-directed DNA polymerase activity"/>
    <property type="evidence" value="ECO:0007669"/>
    <property type="project" value="UniProtKB-EC"/>
</dbReference>
<keyword evidence="3" id="KW-0548">Nucleotidyltransferase</keyword>
<dbReference type="CDD" id="cd09274">
    <property type="entry name" value="RNase_HI_RT_Ty3"/>
    <property type="match status" value="1"/>
</dbReference>
<keyword evidence="5" id="KW-0255">Endonuclease</keyword>
<evidence type="ECO:0000256" key="3">
    <source>
        <dbReference type="ARBA" id="ARBA00022695"/>
    </source>
</evidence>
<keyword evidence="6" id="KW-0378">Hydrolase</keyword>
<dbReference type="STRING" id="299467.A0A443RU10"/>
<reference evidence="9 10" key="1">
    <citation type="journal article" date="2018" name="Gigascience">
        <title>Genomes of trombidid mites reveal novel predicted allergens and laterally-transferred genes associated with secondary metabolism.</title>
        <authorList>
            <person name="Dong X."/>
            <person name="Chaisiri K."/>
            <person name="Xia D."/>
            <person name="Armstrong S.D."/>
            <person name="Fang Y."/>
            <person name="Donnelly M.J."/>
            <person name="Kadowaki T."/>
            <person name="McGarry J.W."/>
            <person name="Darby A.C."/>
            <person name="Makepeace B.L."/>
        </authorList>
    </citation>
    <scope>NUCLEOTIDE SEQUENCE [LARGE SCALE GENOMIC DNA]</scope>
    <source>
        <strain evidence="9">UoL-UT</strain>
    </source>
</reference>
<dbReference type="InterPro" id="IPR043128">
    <property type="entry name" value="Rev_trsase/Diguanyl_cyclase"/>
</dbReference>
<dbReference type="Gene3D" id="3.30.70.270">
    <property type="match status" value="1"/>
</dbReference>
<comment type="caution">
    <text evidence="9">The sequence shown here is derived from an EMBL/GenBank/DDBJ whole genome shotgun (WGS) entry which is preliminary data.</text>
</comment>
<evidence type="ECO:0000313" key="9">
    <source>
        <dbReference type="EMBL" id="RWS18871.1"/>
    </source>
</evidence>
<dbReference type="VEuPathDB" id="VectorBase:LDEU013169"/>
<evidence type="ECO:0000256" key="7">
    <source>
        <dbReference type="ARBA" id="ARBA00022918"/>
    </source>
</evidence>